<comment type="caution">
    <text evidence="2">The sequence shown here is derived from an EMBL/GenBank/DDBJ whole genome shotgun (WGS) entry which is preliminary data.</text>
</comment>
<feature type="signal peptide" evidence="1">
    <location>
        <begin position="1"/>
        <end position="27"/>
    </location>
</feature>
<evidence type="ECO:0000313" key="3">
    <source>
        <dbReference type="Proteomes" id="UP000318288"/>
    </source>
</evidence>
<dbReference type="Proteomes" id="UP000318288">
    <property type="component" value="Unassembled WGS sequence"/>
</dbReference>
<reference evidence="2 3" key="1">
    <citation type="submission" date="2019-02" db="EMBL/GenBank/DDBJ databases">
        <title>Deep-cultivation of Planctomycetes and their phenomic and genomic characterization uncovers novel biology.</title>
        <authorList>
            <person name="Wiegand S."/>
            <person name="Jogler M."/>
            <person name="Boedeker C."/>
            <person name="Pinto D."/>
            <person name="Vollmers J."/>
            <person name="Rivas-Marin E."/>
            <person name="Kohn T."/>
            <person name="Peeters S.H."/>
            <person name="Heuer A."/>
            <person name="Rast P."/>
            <person name="Oberbeckmann S."/>
            <person name="Bunk B."/>
            <person name="Jeske O."/>
            <person name="Meyerdierks A."/>
            <person name="Storesund J.E."/>
            <person name="Kallscheuer N."/>
            <person name="Luecker S."/>
            <person name="Lage O.M."/>
            <person name="Pohl T."/>
            <person name="Merkel B.J."/>
            <person name="Hornburger P."/>
            <person name="Mueller R.-W."/>
            <person name="Bruemmer F."/>
            <person name="Labrenz M."/>
            <person name="Spormann A.M."/>
            <person name="Op Den Camp H."/>
            <person name="Overmann J."/>
            <person name="Amann R."/>
            <person name="Jetten M.S.M."/>
            <person name="Mascher T."/>
            <person name="Medema M.H."/>
            <person name="Devos D.P."/>
            <person name="Kaster A.-K."/>
            <person name="Ovreas L."/>
            <person name="Rohde M."/>
            <person name="Galperin M.Y."/>
            <person name="Jogler C."/>
        </authorList>
    </citation>
    <scope>NUCLEOTIDE SEQUENCE [LARGE SCALE GENOMIC DNA]</scope>
    <source>
        <strain evidence="2 3">Poly51</strain>
    </source>
</reference>
<evidence type="ECO:0000313" key="2">
    <source>
        <dbReference type="EMBL" id="TWU59210.1"/>
    </source>
</evidence>
<evidence type="ECO:0000256" key="1">
    <source>
        <dbReference type="SAM" id="SignalP"/>
    </source>
</evidence>
<feature type="chain" id="PRO_5023121152" evidence="1">
    <location>
        <begin position="28"/>
        <end position="419"/>
    </location>
</feature>
<gene>
    <name evidence="2" type="ORF">Poly51_19960</name>
</gene>
<protein>
    <submittedName>
        <fullName evidence="2">Uncharacterized protein</fullName>
    </submittedName>
</protein>
<dbReference type="AlphaFoldDB" id="A0A5C6FF95"/>
<dbReference type="OrthoDB" id="264071at2"/>
<dbReference type="RefSeq" id="WP_146456653.1">
    <property type="nucleotide sequence ID" value="NZ_SJPW01000002.1"/>
</dbReference>
<keyword evidence="1" id="KW-0732">Signal</keyword>
<dbReference type="EMBL" id="SJPW01000002">
    <property type="protein sequence ID" value="TWU59210.1"/>
    <property type="molecule type" value="Genomic_DNA"/>
</dbReference>
<organism evidence="2 3">
    <name type="scientific">Rubripirellula tenax</name>
    <dbReference type="NCBI Taxonomy" id="2528015"/>
    <lineage>
        <taxon>Bacteria</taxon>
        <taxon>Pseudomonadati</taxon>
        <taxon>Planctomycetota</taxon>
        <taxon>Planctomycetia</taxon>
        <taxon>Pirellulales</taxon>
        <taxon>Pirellulaceae</taxon>
        <taxon>Rubripirellula</taxon>
    </lineage>
</organism>
<keyword evidence="3" id="KW-1185">Reference proteome</keyword>
<accession>A0A5C6FF95</accession>
<proteinExistence type="predicted"/>
<name>A0A5C6FF95_9BACT</name>
<sequence precursor="true">MNRLNRSVSVAAICFAAICFAANSAVAGDPVSRCRTPDPIACLITAASDPDFDVQSPLASSWIDSVRRRGTAGLDELLDRLSPEQREIATIKQVIDRVAAQKDASTSRLYWHTSLDDAKAVSKATGKPILSLRLLGRLDEERSCANSRFFRTTLYPVTTVSKRLRSHYVLHWQSVREVPLVTIDMGQGRTLVQPIIGNSVHLMLDSNGVAIDAMPGLVTAERFVQWLQETDDLWRRLQSLDSGLHHSLIARHHGDRAAKRRSESRLAIAADQAVHDVNPFDRGWVELAQHEVSGGKLVVKVEQPIAEVAMVTTVGKSAVETPLLRAVMQSESMIARDTVFNLYVLQTRIDDWFADADALMTESQLTPRIYANVFLMPLDDPWLGLSRDEAFVAIGRDGKATSTKMESPLGRLPQSSDSH</sequence>